<organism evidence="7 8">
    <name type="scientific">Steinernema glaseri</name>
    <dbReference type="NCBI Taxonomy" id="37863"/>
    <lineage>
        <taxon>Eukaryota</taxon>
        <taxon>Metazoa</taxon>
        <taxon>Ecdysozoa</taxon>
        <taxon>Nematoda</taxon>
        <taxon>Chromadorea</taxon>
        <taxon>Rhabditida</taxon>
        <taxon>Tylenchina</taxon>
        <taxon>Panagrolaimomorpha</taxon>
        <taxon>Strongyloidoidea</taxon>
        <taxon>Steinernematidae</taxon>
        <taxon>Steinernema</taxon>
    </lineage>
</organism>
<evidence type="ECO:0000256" key="1">
    <source>
        <dbReference type="ARBA" id="ARBA00010409"/>
    </source>
</evidence>
<keyword evidence="7" id="KW-1185">Reference proteome</keyword>
<evidence type="ECO:0000259" key="5">
    <source>
        <dbReference type="Pfam" id="PF25150"/>
    </source>
</evidence>
<evidence type="ECO:0000259" key="4">
    <source>
        <dbReference type="Pfam" id="PF10350"/>
    </source>
</evidence>
<dbReference type="InterPro" id="IPR051954">
    <property type="entry name" value="tRNA_methyltransferase_THADA"/>
</dbReference>
<evidence type="ECO:0000256" key="2">
    <source>
        <dbReference type="ARBA" id="ARBA00022694"/>
    </source>
</evidence>
<reference evidence="8" key="1">
    <citation type="submission" date="2016-11" db="UniProtKB">
        <authorList>
            <consortium name="WormBaseParasite"/>
        </authorList>
    </citation>
    <scope>IDENTIFICATION</scope>
</reference>
<evidence type="ECO:0000313" key="7">
    <source>
        <dbReference type="Proteomes" id="UP000095287"/>
    </source>
</evidence>
<feature type="domain" description="tRNA (32-2'-O)-methyltransferase regulator THADA-like C-terminal TPR repeats region" evidence="6">
    <location>
        <begin position="868"/>
        <end position="1001"/>
    </location>
</feature>
<comment type="similarity">
    <text evidence="1">Belongs to the THADA family.</text>
</comment>
<dbReference type="Proteomes" id="UP000095287">
    <property type="component" value="Unplaced"/>
</dbReference>
<dbReference type="WBParaSite" id="L893_g25133.t1">
    <property type="protein sequence ID" value="L893_g25133.t1"/>
    <property type="gene ID" value="L893_g25133"/>
</dbReference>
<dbReference type="GO" id="GO:0005829">
    <property type="term" value="C:cytosol"/>
    <property type="evidence" value="ECO:0007669"/>
    <property type="project" value="TreeGrafter"/>
</dbReference>
<evidence type="ECO:0000313" key="8">
    <source>
        <dbReference type="WBParaSite" id="L893_g25133.t1"/>
    </source>
</evidence>
<feature type="domain" description="tRNA (32-2'-O)-methyltransferase regulator THADA-like TPR repeats region" evidence="5">
    <location>
        <begin position="229"/>
        <end position="447"/>
    </location>
</feature>
<dbReference type="Pfam" id="PF25151">
    <property type="entry name" value="TPR_Trm732_C"/>
    <property type="match status" value="1"/>
</dbReference>
<dbReference type="InterPro" id="IPR016024">
    <property type="entry name" value="ARM-type_fold"/>
</dbReference>
<dbReference type="PANTHER" id="PTHR14387">
    <property type="entry name" value="THADA/DEATH RECEPTOR INTERACTING PROTEIN"/>
    <property type="match status" value="1"/>
</dbReference>
<dbReference type="InterPro" id="IPR019442">
    <property type="entry name" value="THADA/TRM732_DUF2428"/>
</dbReference>
<dbReference type="InterPro" id="IPR056842">
    <property type="entry name" value="THADA-like_TPR_C"/>
</dbReference>
<accession>A0A1I7ZD22</accession>
<dbReference type="Pfam" id="PF25150">
    <property type="entry name" value="TPR_Trm732"/>
    <property type="match status" value="1"/>
</dbReference>
<keyword evidence="2" id="KW-0819">tRNA processing</keyword>
<dbReference type="PANTHER" id="PTHR14387:SF7">
    <property type="entry name" value="THYROID ADENOMA-ASSOCIATED PROTEIN"/>
    <property type="match status" value="1"/>
</dbReference>
<protein>
    <recommendedName>
        <fullName evidence="3">tRNA (32-2'-O)-methyltransferase regulator THADA</fullName>
    </recommendedName>
</protein>
<dbReference type="Pfam" id="PF10350">
    <property type="entry name" value="DUF2428"/>
    <property type="match status" value="1"/>
</dbReference>
<evidence type="ECO:0000256" key="3">
    <source>
        <dbReference type="ARBA" id="ARBA00035698"/>
    </source>
</evidence>
<proteinExistence type="inferred from homology"/>
<name>A0A1I7ZD22_9BILA</name>
<sequence length="1384" mass="157210">MPAESLEDICKRLRGSKEATYEFLFVDKSLLQGSCCGDHAVFLLDCCLPKLLSDSKSSASPISTKRVYELTHSLYRLLQVVRSTANVPSTLSLQMQEDILHYVFCYWNDVQNVVCHDCVETFKELIDIHWRCCNGGCATKQEVCPWMRNLAKTLLEHAVRNRSAFRCLIITLRERPHELAALLSEDYLTRYYNLLGNATFSSVISELIVFDLTELPRRSGREKFHMRQIKRCITSEDSLLRSAVNERLLPAMFNDRILSSWFLSGAGTLVEDTEALTGLALEGVLTLARFCLFNQKSLGNDRSWRDFIAVDIVRRAICHVDPKIRLGALDLICAHPKPSLPIPEADFCFYKTFFYFNMTEQSPAARQKMLSSFKKILLRMRDSAYIMVRSSGRKSLTPYVNFIHGVLENCFESLRSDANFNRRFMSLCLISHLQDFTSDGEKGKFLVLLQSYCPPSVTLSQMAKLDELMNSKERVAQLVHCLEDPYQICQEAALRILKKLEGAIEEEWLQNFLEETIVDLFSSKLSNDLAGPYRIRFYSHFNPSSTTGIFDRLFEEAKKRLEVVSSSLWTITEDHGALHLIMNVLFRMVKEIRWENHMAPVFPWSERLVGQLLPLCMKVAEVVTPVVHSMSPEGYAPDEVIEDIGGNAPEEDASDDAVEMDGDWKKQLGEAKQKAFKCQALLVNAWRTHKCVSNIIHGLVEKLPYPTMLTDDLIDRIGQYFMLQLTECKHCGAFETAVEGFEALCARLWVLEAEEPLPEKWLKQIIETLKGGEEMKNLCLTRRSAGLPFLVCAILGTEPKDRKSESLKMTLRTLLDLDSFDLEPKIHSLNVLRSIFQDNRIGEPVLAGVEWAFRICIEGAGSKEWPLRNAFAQLFAALLVRVFGVSRHPQRSLEVQQKCKLSAFEFFSRYSTLFDFLHQQLSKKFGAQSEFHVFPQLILLCHLFPSPPQTMGTQGAVKLSTFIPSVWKVLMTSVGEKTRELAVAALLSIADREDLLNILSTIDRLLLQERAQWKTIPSNQMNAILLLWNAVLQKHRNCKTIMPRLTKSLPAVWESFRRQIGESGLTWPDYNMNLLATLLSEVLPASTKEELCKFLMEYMKGREKSMPLTIRPLGVLLASLPDLWVLGALREEWQVEAYRSLVKSGEKPPKKIMARATRDSRTSTSVWVWRILDLWKGRVNKNELKKSLSSTVRPPLSPAAQASFMGLAASVMVSKPSVSSAPYLPDSLLESLIKWVRDSALSDDTDLLHKVIVVIINVVVRCTLPPETEKDLFGILRALLQAEVAKIREQAAKTLWSLEKDRPEQEIRTPFPVNPEITWSFVLQNHPELRNTILLIQGVEEGSESRGVFDASSRNPFAESFGASTSLDVVEELLKLPKLLKLPS</sequence>
<dbReference type="SUPFAM" id="SSF48371">
    <property type="entry name" value="ARM repeat"/>
    <property type="match status" value="2"/>
</dbReference>
<feature type="domain" description="DUF2428" evidence="4">
    <location>
        <begin position="608"/>
        <end position="865"/>
    </location>
</feature>
<dbReference type="GO" id="GO:0030488">
    <property type="term" value="P:tRNA methylation"/>
    <property type="evidence" value="ECO:0007669"/>
    <property type="project" value="TreeGrafter"/>
</dbReference>
<evidence type="ECO:0000259" key="6">
    <source>
        <dbReference type="Pfam" id="PF25151"/>
    </source>
</evidence>
<dbReference type="InterPro" id="IPR056843">
    <property type="entry name" value="THADA-like_TPR"/>
</dbReference>